<name>A0A4R2EUW0_9BACT</name>
<dbReference type="EMBL" id="SLWB01000001">
    <property type="protein sequence ID" value="TCN72924.1"/>
    <property type="molecule type" value="Genomic_DNA"/>
</dbReference>
<gene>
    <name evidence="1" type="ORF">CLV25_101142</name>
</gene>
<reference evidence="1 2" key="1">
    <citation type="submission" date="2019-03" db="EMBL/GenBank/DDBJ databases">
        <title>Genomic Encyclopedia of Archaeal and Bacterial Type Strains, Phase II (KMG-II): from individual species to whole genera.</title>
        <authorList>
            <person name="Goeker M."/>
        </authorList>
    </citation>
    <scope>NUCLEOTIDE SEQUENCE [LARGE SCALE GENOMIC DNA]</scope>
    <source>
        <strain evidence="1 2">RL-C</strain>
    </source>
</reference>
<accession>A0A4R2EUW0</accession>
<protein>
    <submittedName>
        <fullName evidence="1">Uncharacterized protein</fullName>
    </submittedName>
</protein>
<evidence type="ECO:0000313" key="2">
    <source>
        <dbReference type="Proteomes" id="UP000294830"/>
    </source>
</evidence>
<evidence type="ECO:0000313" key="1">
    <source>
        <dbReference type="EMBL" id="TCN72924.1"/>
    </source>
</evidence>
<dbReference type="RefSeq" id="WP_131837712.1">
    <property type="nucleotide sequence ID" value="NZ_SLWB01000001.1"/>
</dbReference>
<dbReference type="AlphaFoldDB" id="A0A4R2EUW0"/>
<keyword evidence="2" id="KW-1185">Reference proteome</keyword>
<dbReference type="Proteomes" id="UP000294830">
    <property type="component" value="Unassembled WGS sequence"/>
</dbReference>
<proteinExistence type="predicted"/>
<organism evidence="1 2">
    <name type="scientific">Acetobacteroides hydrogenigenes</name>
    <dbReference type="NCBI Taxonomy" id="979970"/>
    <lineage>
        <taxon>Bacteria</taxon>
        <taxon>Pseudomonadati</taxon>
        <taxon>Bacteroidota</taxon>
        <taxon>Bacteroidia</taxon>
        <taxon>Bacteroidales</taxon>
        <taxon>Rikenellaceae</taxon>
        <taxon>Acetobacteroides</taxon>
    </lineage>
</organism>
<dbReference type="OrthoDB" id="1120511at2"/>
<comment type="caution">
    <text evidence="1">The sequence shown here is derived from an EMBL/GenBank/DDBJ whole genome shotgun (WGS) entry which is preliminary data.</text>
</comment>
<sequence>MINKYTSNYLRIAIVPQKRCLVQTWIGYITSEEYRDGQRKSLEIFEENKCQYFISDTTNACPLTEEDLDWVTANITPKLMEAGLKALDFVVPSNVYTKITLEMLEEKDQAVNMIDMNFFGTLESALNSIADY</sequence>